<feature type="transmembrane region" description="Helical" evidence="5">
    <location>
        <begin position="242"/>
        <end position="263"/>
    </location>
</feature>
<feature type="transmembrane region" description="Helical" evidence="5">
    <location>
        <begin position="333"/>
        <end position="356"/>
    </location>
</feature>
<accession>R7YBL2</accession>
<dbReference type="SUPFAM" id="SSF103473">
    <property type="entry name" value="MFS general substrate transporter"/>
    <property type="match status" value="1"/>
</dbReference>
<evidence type="ECO:0000313" key="8">
    <source>
        <dbReference type="Proteomes" id="UP000013569"/>
    </source>
</evidence>
<evidence type="ECO:0000259" key="6">
    <source>
        <dbReference type="PROSITE" id="PS50850"/>
    </source>
</evidence>
<comment type="subcellular location">
    <subcellularLocation>
        <location evidence="1">Cell membrane</location>
        <topology evidence="1">Multi-pass membrane protein</topology>
    </subcellularLocation>
</comment>
<feature type="transmembrane region" description="Helical" evidence="5">
    <location>
        <begin position="92"/>
        <end position="115"/>
    </location>
</feature>
<evidence type="ECO:0000313" key="7">
    <source>
        <dbReference type="EMBL" id="EON33396.1"/>
    </source>
</evidence>
<dbReference type="Pfam" id="PF07690">
    <property type="entry name" value="MFS_1"/>
    <property type="match status" value="1"/>
</dbReference>
<feature type="transmembrane region" description="Helical" evidence="5">
    <location>
        <begin position="206"/>
        <end position="230"/>
    </location>
</feature>
<dbReference type="InterPro" id="IPR011701">
    <property type="entry name" value="MFS"/>
</dbReference>
<dbReference type="GO" id="GO:0005886">
    <property type="term" value="C:plasma membrane"/>
    <property type="evidence" value="ECO:0007669"/>
    <property type="project" value="UniProtKB-SubCell"/>
</dbReference>
<reference evidence="7 8" key="1">
    <citation type="journal article" date="2013" name="Genome Announc.">
        <title>Draft Genome Sequence of a Benzothiophene-Desulfurizing Bacterium, Gordona terrae Strain C-6.</title>
        <authorList>
            <person name="Wang W."/>
            <person name="Ma T."/>
            <person name="Ren Y."/>
            <person name="Li G."/>
        </authorList>
    </citation>
    <scope>NUCLEOTIDE SEQUENCE [LARGE SCALE GENOMIC DNA]</scope>
    <source>
        <strain evidence="7 8">C-6</strain>
    </source>
</reference>
<feature type="transmembrane region" description="Helical" evidence="5">
    <location>
        <begin position="136"/>
        <end position="158"/>
    </location>
</feature>
<dbReference type="AlphaFoldDB" id="R7YBL2"/>
<dbReference type="Gene3D" id="1.20.1250.20">
    <property type="entry name" value="MFS general substrate transporter like domains"/>
    <property type="match status" value="1"/>
</dbReference>
<feature type="transmembrane region" description="Helical" evidence="5">
    <location>
        <begin position="31"/>
        <end position="51"/>
    </location>
</feature>
<evidence type="ECO:0000256" key="2">
    <source>
        <dbReference type="ARBA" id="ARBA00022692"/>
    </source>
</evidence>
<evidence type="ECO:0000256" key="1">
    <source>
        <dbReference type="ARBA" id="ARBA00004651"/>
    </source>
</evidence>
<proteinExistence type="predicted"/>
<feature type="transmembrane region" description="Helical" evidence="5">
    <location>
        <begin position="164"/>
        <end position="185"/>
    </location>
</feature>
<dbReference type="EMBL" id="AQPW01000006">
    <property type="protein sequence ID" value="EON33396.1"/>
    <property type="molecule type" value="Genomic_DNA"/>
</dbReference>
<dbReference type="InterPro" id="IPR036259">
    <property type="entry name" value="MFS_trans_sf"/>
</dbReference>
<comment type="caution">
    <text evidence="7">The sequence shown here is derived from an EMBL/GenBank/DDBJ whole genome shotgun (WGS) entry which is preliminary data.</text>
</comment>
<keyword evidence="4 5" id="KW-0472">Membrane</keyword>
<feature type="transmembrane region" description="Helical" evidence="5">
    <location>
        <begin position="63"/>
        <end position="86"/>
    </location>
</feature>
<feature type="transmembrane region" description="Helical" evidence="5">
    <location>
        <begin position="275"/>
        <end position="292"/>
    </location>
</feature>
<evidence type="ECO:0000256" key="5">
    <source>
        <dbReference type="SAM" id="Phobius"/>
    </source>
</evidence>
<dbReference type="Proteomes" id="UP000013569">
    <property type="component" value="Unassembled WGS sequence"/>
</dbReference>
<dbReference type="PATRIC" id="fig|1316928.3.peg.1708"/>
<feature type="transmembrane region" description="Helical" evidence="5">
    <location>
        <begin position="362"/>
        <end position="380"/>
    </location>
</feature>
<keyword evidence="2 5" id="KW-0812">Transmembrane</keyword>
<dbReference type="PANTHER" id="PTHR23546">
    <property type="entry name" value="TRANSPORT PROTEIN"/>
    <property type="match status" value="1"/>
</dbReference>
<evidence type="ECO:0000256" key="4">
    <source>
        <dbReference type="ARBA" id="ARBA00023136"/>
    </source>
</evidence>
<feature type="domain" description="Major facilitator superfamily (MFS) profile" evidence="6">
    <location>
        <begin position="1"/>
        <end position="385"/>
    </location>
</feature>
<dbReference type="PANTHER" id="PTHR23546:SF1">
    <property type="entry name" value="MEMBRANE PROTEIN"/>
    <property type="match status" value="1"/>
</dbReference>
<feature type="transmembrane region" description="Helical" evidence="5">
    <location>
        <begin position="298"/>
        <end position="321"/>
    </location>
</feature>
<dbReference type="PROSITE" id="PS50850">
    <property type="entry name" value="MFS"/>
    <property type="match status" value="1"/>
</dbReference>
<name>R7YBL2_9ACTN</name>
<dbReference type="InterPro" id="IPR020846">
    <property type="entry name" value="MFS_dom"/>
</dbReference>
<keyword evidence="3 5" id="KW-1133">Transmembrane helix</keyword>
<gene>
    <name evidence="7" type="ORF">GTC6_08526</name>
</gene>
<protein>
    <submittedName>
        <fullName evidence="7">Permease, MFS superfamily protein</fullName>
    </submittedName>
</protein>
<dbReference type="GO" id="GO:0022857">
    <property type="term" value="F:transmembrane transporter activity"/>
    <property type="evidence" value="ECO:0007669"/>
    <property type="project" value="InterPro"/>
</dbReference>
<organism evidence="7 8">
    <name type="scientific">Gordonia terrae C-6</name>
    <dbReference type="NCBI Taxonomy" id="1316928"/>
    <lineage>
        <taxon>Bacteria</taxon>
        <taxon>Bacillati</taxon>
        <taxon>Actinomycetota</taxon>
        <taxon>Actinomycetes</taxon>
        <taxon>Mycobacteriales</taxon>
        <taxon>Gordoniaceae</taxon>
        <taxon>Gordonia</taxon>
    </lineage>
</organism>
<sequence>MVATVFLTYTAMMVMTPLIAPLSREIGIAEWQVGLVVSTAAACIAVAGPIWGRLSQRVGPKRILTATVATGTCAMVVFAAAAQAGVEGALSAGAVFVVMLLVRGVWFGLSEAAVIPTAQAYIASVTPTVDERVRGVAAIGAATGTSMIVGAAAGGLLGGVSTLVPLWAVPVMLAATLLVIVIALRPAEPAEETVAPRRVSFTDQRVWPFLLISFGLFTALGFIQILVGFLVQDRLALDTEQATLITGIALLIAGVGLVISQGIAVPRLHWSPVRYIRVGALLALGGFCLLVPDWGALGLLVAIFLIGVGLGMAAPGYTAGASLAVTADEQGSVAGLVAATNALTFIVAPAAATALYETSQQAPLVAATVTTLLIAVFAFTHPRLRVTTGA</sequence>
<evidence type="ECO:0000256" key="3">
    <source>
        <dbReference type="ARBA" id="ARBA00022989"/>
    </source>
</evidence>